<evidence type="ECO:0000313" key="3">
    <source>
        <dbReference type="Proteomes" id="UP000310263"/>
    </source>
</evidence>
<dbReference type="EMBL" id="SRYE01000002">
    <property type="protein sequence ID" value="TGY62477.1"/>
    <property type="molecule type" value="Genomic_DNA"/>
</dbReference>
<dbReference type="PROSITE" id="PS51186">
    <property type="entry name" value="GNAT"/>
    <property type="match status" value="1"/>
</dbReference>
<dbReference type="OrthoDB" id="4322031at2"/>
<gene>
    <name evidence="2" type="ORF">E5334_03350</name>
</gene>
<comment type="caution">
    <text evidence="2">The sequence shown here is derived from an EMBL/GenBank/DDBJ whole genome shotgun (WGS) entry which is preliminary data.</text>
</comment>
<reference evidence="2 3" key="1">
    <citation type="submission" date="2019-04" db="EMBL/GenBank/DDBJ databases">
        <title>Microbes associate with the intestines of laboratory mice.</title>
        <authorList>
            <person name="Navarre W."/>
            <person name="Wong E."/>
            <person name="Huang K."/>
            <person name="Tropini C."/>
            <person name="Ng K."/>
            <person name="Yu B."/>
        </authorList>
    </citation>
    <scope>NUCLEOTIDE SEQUENCE [LARGE SCALE GENOMIC DNA]</scope>
    <source>
        <strain evidence="2 3">NM07_P-09</strain>
    </source>
</reference>
<dbReference type="Proteomes" id="UP000310263">
    <property type="component" value="Unassembled WGS sequence"/>
</dbReference>
<name>A0A4S2F2A4_9ACTN</name>
<protein>
    <submittedName>
        <fullName evidence="2">N-acetyltransferase</fullName>
    </submittedName>
</protein>
<dbReference type="SUPFAM" id="SSF55729">
    <property type="entry name" value="Acyl-CoA N-acyltransferases (Nat)"/>
    <property type="match status" value="1"/>
</dbReference>
<evidence type="ECO:0000313" key="2">
    <source>
        <dbReference type="EMBL" id="TGY62477.1"/>
    </source>
</evidence>
<sequence>MHDSTITMNTPERNLMPLVDRTLPYDELVLVYPDAAHTASNRAASDLAADATANATVASATMNINCTATSSLPSIPLPDGYRWCAHPEQHRSQWSQLMVACGFPYTANEAQSFWDVMETADPAAFAANLFFILDADNNLAATCSLWPGAHFDPARWRLHWVMCAPEHQGHGLAKAACLAACEAYSQAAAAGTMPRPLYVVTEAQSWAAIRLYEKLGFVPYEGATCKASAEENHAAWRQARGLIKERYGFEV</sequence>
<organism evidence="2 3">
    <name type="scientific">Muricaecibacterium torontonense</name>
    <dbReference type="NCBI Taxonomy" id="3032871"/>
    <lineage>
        <taxon>Bacteria</taxon>
        <taxon>Bacillati</taxon>
        <taxon>Actinomycetota</taxon>
        <taxon>Coriobacteriia</taxon>
        <taxon>Coriobacteriales</taxon>
        <taxon>Atopobiaceae</taxon>
        <taxon>Muricaecibacterium</taxon>
    </lineage>
</organism>
<dbReference type="Gene3D" id="3.40.630.30">
    <property type="match status" value="1"/>
</dbReference>
<evidence type="ECO:0000259" key="1">
    <source>
        <dbReference type="PROSITE" id="PS51186"/>
    </source>
</evidence>
<dbReference type="InterPro" id="IPR016181">
    <property type="entry name" value="Acyl_CoA_acyltransferase"/>
</dbReference>
<dbReference type="CDD" id="cd04301">
    <property type="entry name" value="NAT_SF"/>
    <property type="match status" value="1"/>
</dbReference>
<dbReference type="Pfam" id="PF00583">
    <property type="entry name" value="Acetyltransf_1"/>
    <property type="match status" value="1"/>
</dbReference>
<dbReference type="InterPro" id="IPR000182">
    <property type="entry name" value="GNAT_dom"/>
</dbReference>
<keyword evidence="3" id="KW-1185">Reference proteome</keyword>
<accession>A0A4S2F2A4</accession>
<feature type="domain" description="N-acetyltransferase" evidence="1">
    <location>
        <begin position="81"/>
        <end position="247"/>
    </location>
</feature>
<proteinExistence type="predicted"/>
<dbReference type="AlphaFoldDB" id="A0A4S2F2A4"/>
<dbReference type="GO" id="GO:0016747">
    <property type="term" value="F:acyltransferase activity, transferring groups other than amino-acyl groups"/>
    <property type="evidence" value="ECO:0007669"/>
    <property type="project" value="InterPro"/>
</dbReference>